<dbReference type="GO" id="GO:0032300">
    <property type="term" value="C:mismatch repair complex"/>
    <property type="evidence" value="ECO:0007669"/>
    <property type="project" value="InterPro"/>
</dbReference>
<dbReference type="Gene3D" id="3.30.230.10">
    <property type="match status" value="1"/>
</dbReference>
<dbReference type="PANTHER" id="PTHR10073:SF12">
    <property type="entry name" value="DNA MISMATCH REPAIR PROTEIN MLH1"/>
    <property type="match status" value="1"/>
</dbReference>
<dbReference type="InterPro" id="IPR042120">
    <property type="entry name" value="MutL_C_dimsub"/>
</dbReference>
<dbReference type="InterPro" id="IPR036890">
    <property type="entry name" value="HATPase_C_sf"/>
</dbReference>
<dbReference type="InterPro" id="IPR013507">
    <property type="entry name" value="DNA_mismatch_S5_2-like"/>
</dbReference>
<dbReference type="PROSITE" id="PS00058">
    <property type="entry name" value="DNA_MISMATCH_REPAIR_1"/>
    <property type="match status" value="1"/>
</dbReference>
<dbReference type="InterPro" id="IPR014721">
    <property type="entry name" value="Ribsml_uS5_D2-typ_fold_subgr"/>
</dbReference>
<feature type="domain" description="MutL C-terminal dimerisation" evidence="6">
    <location>
        <begin position="417"/>
        <end position="559"/>
    </location>
</feature>
<dbReference type="GO" id="GO:0030983">
    <property type="term" value="F:mismatched DNA binding"/>
    <property type="evidence" value="ECO:0007669"/>
    <property type="project" value="InterPro"/>
</dbReference>
<dbReference type="Pfam" id="PF08676">
    <property type="entry name" value="MutL_C"/>
    <property type="match status" value="1"/>
</dbReference>
<dbReference type="NCBIfam" id="TIGR00585">
    <property type="entry name" value="mutl"/>
    <property type="match status" value="1"/>
</dbReference>
<dbReference type="Pfam" id="PF01119">
    <property type="entry name" value="DNA_mis_repair"/>
    <property type="match status" value="1"/>
</dbReference>
<evidence type="ECO:0000256" key="5">
    <source>
        <dbReference type="HAMAP-Rule" id="MF_00149"/>
    </source>
</evidence>
<keyword evidence="3 5" id="KW-0227">DNA damage</keyword>
<dbReference type="InterPro" id="IPR037198">
    <property type="entry name" value="MutL_C_sf"/>
</dbReference>
<dbReference type="GO" id="GO:0140664">
    <property type="term" value="F:ATP-dependent DNA damage sensor activity"/>
    <property type="evidence" value="ECO:0007669"/>
    <property type="project" value="InterPro"/>
</dbReference>
<evidence type="ECO:0000256" key="2">
    <source>
        <dbReference type="ARBA" id="ARBA00021975"/>
    </source>
</evidence>
<evidence type="ECO:0000256" key="3">
    <source>
        <dbReference type="ARBA" id="ARBA00022763"/>
    </source>
</evidence>
<dbReference type="SUPFAM" id="SSF55874">
    <property type="entry name" value="ATPase domain of HSP90 chaperone/DNA topoisomerase II/histidine kinase"/>
    <property type="match status" value="1"/>
</dbReference>
<reference evidence="8 9" key="1">
    <citation type="submission" date="2016-11" db="EMBL/GenBank/DDBJ databases">
        <authorList>
            <person name="Jaros S."/>
            <person name="Januszkiewicz K."/>
            <person name="Wedrychowicz H."/>
        </authorList>
    </citation>
    <scope>NUCLEOTIDE SEQUENCE [LARGE SCALE GENOMIC DNA]</scope>
    <source>
        <strain evidence="8 9">DSM 24574</strain>
    </source>
</reference>
<organism evidence="8 9">
    <name type="scientific">Chryseolinea serpens</name>
    <dbReference type="NCBI Taxonomy" id="947013"/>
    <lineage>
        <taxon>Bacteria</taxon>
        <taxon>Pseudomonadati</taxon>
        <taxon>Bacteroidota</taxon>
        <taxon>Cytophagia</taxon>
        <taxon>Cytophagales</taxon>
        <taxon>Fulvivirgaceae</taxon>
        <taxon>Chryseolinea</taxon>
    </lineage>
</organism>
<comment type="function">
    <text evidence="5">This protein is involved in the repair of mismatches in DNA. It is required for dam-dependent methyl-directed DNA mismatch repair. May act as a 'molecular matchmaker', a protein that promotes the formation of a stable complex between two or more DNA-binding proteins in an ATP-dependent manner without itself being part of a final effector complex.</text>
</comment>
<dbReference type="SUPFAM" id="SSF54211">
    <property type="entry name" value="Ribosomal protein S5 domain 2-like"/>
    <property type="match status" value="1"/>
</dbReference>
<evidence type="ECO:0000256" key="1">
    <source>
        <dbReference type="ARBA" id="ARBA00006082"/>
    </source>
</evidence>
<comment type="similarity">
    <text evidence="1 5">Belongs to the DNA mismatch repair MutL/HexB family.</text>
</comment>
<dbReference type="SUPFAM" id="SSF118116">
    <property type="entry name" value="DNA mismatch repair protein MutL"/>
    <property type="match status" value="1"/>
</dbReference>
<dbReference type="Gene3D" id="3.30.1540.20">
    <property type="entry name" value="MutL, C-terminal domain, dimerisation subdomain"/>
    <property type="match status" value="1"/>
</dbReference>
<dbReference type="STRING" id="947013.SAMN04488109_2234"/>
<evidence type="ECO:0000313" key="8">
    <source>
        <dbReference type="EMBL" id="SHG87022.1"/>
    </source>
</evidence>
<dbReference type="AlphaFoldDB" id="A0A1M5NC37"/>
<dbReference type="GO" id="GO:0005524">
    <property type="term" value="F:ATP binding"/>
    <property type="evidence" value="ECO:0007669"/>
    <property type="project" value="InterPro"/>
</dbReference>
<dbReference type="InterPro" id="IPR014790">
    <property type="entry name" value="MutL_C"/>
</dbReference>
<dbReference type="SMART" id="SM01340">
    <property type="entry name" value="DNA_mis_repair"/>
    <property type="match status" value="1"/>
</dbReference>
<sequence length="600" mass="67457">MPDIIQLLPDSIANQIAAGEVVQRPASAVKELMENSIDADATQIKLILKEAGKTLLQVIDNGKGMSETDARMSLERHATSKIRSAEDLFTLHTMGFRGEALASLAAVSQMEMKTRPHDQELGTLVVVEGSDVKRQEPVACEAGTSISVKNLFFNIPARRNFLKSNANEYQHIVDEFQRLALAHPEVGFQLIETDTLEYDLHPAKLSQRIVNIFGKSYQEQLAACQEETPLVKITGYLGKPHGAKKKRGEQFLFVNKRFIRSNYLNHAIMGAYAGLLPENTFPFYVLFIEIDPKHIDVNVHPTKTEIKFDDERAVYAVVLSAVRQALGAHNLTPAIDFDADVNIISKLSQASNQTREVYFEERFSAVPRSSRENWERLYEGEVPPVRLNVPPDTAPVQTLRFESALNQQADAPLEQKTCFQLHNRYIVKQVKSGMMIVDQQAAHERILYEKFLTQVKNKSAQSQQSLFPQAITFPAADFALVLEMQQEIESLGFRIEVFGKNTLLVNGVPGNIPASREKELFEGLIEQFKINQAELSLPLRENLARALARRAALKAGQVLAREEMQALIDNLFVCSTPNYAPDGKPTFFIFELNKIEAYFR</sequence>
<dbReference type="InterPro" id="IPR020568">
    <property type="entry name" value="Ribosomal_Su5_D2-typ_SF"/>
</dbReference>
<dbReference type="CDD" id="cd00782">
    <property type="entry name" value="MutL_Trans"/>
    <property type="match status" value="1"/>
</dbReference>
<dbReference type="OrthoDB" id="9763467at2"/>
<evidence type="ECO:0000313" key="9">
    <source>
        <dbReference type="Proteomes" id="UP000184212"/>
    </source>
</evidence>
<protein>
    <recommendedName>
        <fullName evidence="2 5">DNA mismatch repair protein MutL</fullName>
    </recommendedName>
</protein>
<dbReference type="InterPro" id="IPR038973">
    <property type="entry name" value="MutL/Mlh/Pms-like"/>
</dbReference>
<dbReference type="FunFam" id="3.30.565.10:FF:000003">
    <property type="entry name" value="DNA mismatch repair endonuclease MutL"/>
    <property type="match status" value="1"/>
</dbReference>
<dbReference type="GO" id="GO:0016887">
    <property type="term" value="F:ATP hydrolysis activity"/>
    <property type="evidence" value="ECO:0007669"/>
    <property type="project" value="InterPro"/>
</dbReference>
<keyword evidence="4 5" id="KW-0234">DNA repair</keyword>
<dbReference type="Gene3D" id="3.30.1370.100">
    <property type="entry name" value="MutL, C-terminal domain, regulatory subdomain"/>
    <property type="match status" value="1"/>
</dbReference>
<dbReference type="PANTHER" id="PTHR10073">
    <property type="entry name" value="DNA MISMATCH REPAIR PROTEIN MLH, PMS, MUTL"/>
    <property type="match status" value="1"/>
</dbReference>
<dbReference type="Pfam" id="PF13589">
    <property type="entry name" value="HATPase_c_3"/>
    <property type="match status" value="1"/>
</dbReference>
<dbReference type="CDD" id="cd16926">
    <property type="entry name" value="HATPase_MutL-MLH-PMS-like"/>
    <property type="match status" value="1"/>
</dbReference>
<dbReference type="HAMAP" id="MF_00149">
    <property type="entry name" value="DNA_mis_repair"/>
    <property type="match status" value="1"/>
</dbReference>
<evidence type="ECO:0000256" key="4">
    <source>
        <dbReference type="ARBA" id="ARBA00023204"/>
    </source>
</evidence>
<dbReference type="EMBL" id="FQWQ01000001">
    <property type="protein sequence ID" value="SHG87022.1"/>
    <property type="molecule type" value="Genomic_DNA"/>
</dbReference>
<dbReference type="Gene3D" id="3.30.565.10">
    <property type="entry name" value="Histidine kinase-like ATPase, C-terminal domain"/>
    <property type="match status" value="1"/>
</dbReference>
<gene>
    <name evidence="5" type="primary">mutL</name>
    <name evidence="8" type="ORF">SAMN04488109_2234</name>
</gene>
<dbReference type="InterPro" id="IPR014762">
    <property type="entry name" value="DNA_mismatch_repair_CS"/>
</dbReference>
<dbReference type="SMART" id="SM00853">
    <property type="entry name" value="MutL_C"/>
    <property type="match status" value="1"/>
</dbReference>
<evidence type="ECO:0000259" key="7">
    <source>
        <dbReference type="SMART" id="SM01340"/>
    </source>
</evidence>
<name>A0A1M5NC37_9BACT</name>
<feature type="domain" description="DNA mismatch repair protein S5" evidence="7">
    <location>
        <begin position="209"/>
        <end position="327"/>
    </location>
</feature>
<dbReference type="Proteomes" id="UP000184212">
    <property type="component" value="Unassembled WGS sequence"/>
</dbReference>
<accession>A0A1M5NC37</accession>
<dbReference type="InterPro" id="IPR002099">
    <property type="entry name" value="MutL/Mlh/PMS"/>
</dbReference>
<dbReference type="GO" id="GO:0006298">
    <property type="term" value="P:mismatch repair"/>
    <property type="evidence" value="ECO:0007669"/>
    <property type="project" value="UniProtKB-UniRule"/>
</dbReference>
<dbReference type="RefSeq" id="WP_073133652.1">
    <property type="nucleotide sequence ID" value="NZ_FQWQ01000001.1"/>
</dbReference>
<proteinExistence type="inferred from homology"/>
<keyword evidence="9" id="KW-1185">Reference proteome</keyword>
<evidence type="ECO:0000259" key="6">
    <source>
        <dbReference type="SMART" id="SM00853"/>
    </source>
</evidence>
<dbReference type="InterPro" id="IPR042121">
    <property type="entry name" value="MutL_C_regsub"/>
</dbReference>
<dbReference type="InterPro" id="IPR020667">
    <property type="entry name" value="DNA_mismatch_repair_MutL"/>
</dbReference>